<feature type="chain" id="PRO_5010187371" evidence="9">
    <location>
        <begin position="23"/>
        <end position="146"/>
    </location>
</feature>
<evidence type="ECO:0000313" key="11">
    <source>
        <dbReference type="EMBL" id="SEN65276.1"/>
    </source>
</evidence>
<dbReference type="PANTHER" id="PTHR35008:SF4">
    <property type="entry name" value="BLL4482 PROTEIN"/>
    <property type="match status" value="1"/>
</dbReference>
<evidence type="ECO:0000313" key="12">
    <source>
        <dbReference type="Proteomes" id="UP000182160"/>
    </source>
</evidence>
<accession>A0A1H8IB36</accession>
<evidence type="ECO:0000256" key="2">
    <source>
        <dbReference type="ARBA" id="ARBA00022448"/>
    </source>
</evidence>
<evidence type="ECO:0000256" key="8">
    <source>
        <dbReference type="PROSITE-ProRule" id="PRU00433"/>
    </source>
</evidence>
<dbReference type="PANTHER" id="PTHR35008">
    <property type="entry name" value="BLL4482 PROTEIN-RELATED"/>
    <property type="match status" value="1"/>
</dbReference>
<dbReference type="GO" id="GO:0005506">
    <property type="term" value="F:iron ion binding"/>
    <property type="evidence" value="ECO:0007669"/>
    <property type="project" value="InterPro"/>
</dbReference>
<keyword evidence="7 8" id="KW-0408">Iron</keyword>
<dbReference type="InterPro" id="IPR051459">
    <property type="entry name" value="Cytochrome_c-type_DH"/>
</dbReference>
<reference evidence="11 12" key="1">
    <citation type="submission" date="2016-10" db="EMBL/GenBank/DDBJ databases">
        <authorList>
            <person name="de Groot N.N."/>
        </authorList>
    </citation>
    <scope>NUCLEOTIDE SEQUENCE [LARGE SCALE GENOMIC DNA]</scope>
    <source>
        <strain evidence="11 12">DSM 11457</strain>
    </source>
</reference>
<evidence type="ECO:0000256" key="3">
    <source>
        <dbReference type="ARBA" id="ARBA00022617"/>
    </source>
</evidence>
<keyword evidence="5 8" id="KW-0479">Metal-binding</keyword>
<evidence type="ECO:0000256" key="1">
    <source>
        <dbReference type="ARBA" id="ARBA00001926"/>
    </source>
</evidence>
<evidence type="ECO:0000256" key="7">
    <source>
        <dbReference type="ARBA" id="ARBA00023004"/>
    </source>
</evidence>
<sequence>MGQCRMKWLAPILLVLATTAGADHELENRDLSAGSALYAQHCAACHGVNLEGQPDWQSPDADGVLPAPPHDASGHTWHHDNALLFDYTKLGGAAALAALGVAEFNSGMPAYEGVIADEDIWNILAYIRSTWPARERDIQASRNPPH</sequence>
<dbReference type="InterPro" id="IPR008168">
    <property type="entry name" value="Cyt_C_IC"/>
</dbReference>
<feature type="signal peptide" evidence="9">
    <location>
        <begin position="1"/>
        <end position="22"/>
    </location>
</feature>
<comment type="cofactor">
    <cofactor evidence="1">
        <name>heme c</name>
        <dbReference type="ChEBI" id="CHEBI:61717"/>
    </cofactor>
</comment>
<dbReference type="Gene3D" id="1.10.760.10">
    <property type="entry name" value="Cytochrome c-like domain"/>
    <property type="match status" value="1"/>
</dbReference>
<name>A0A1H8IB36_9RHOB</name>
<dbReference type="GO" id="GO:0009055">
    <property type="term" value="F:electron transfer activity"/>
    <property type="evidence" value="ECO:0007669"/>
    <property type="project" value="InterPro"/>
</dbReference>
<keyword evidence="2" id="KW-0813">Transport</keyword>
<dbReference type="InterPro" id="IPR036909">
    <property type="entry name" value="Cyt_c-like_dom_sf"/>
</dbReference>
<organism evidence="11 12">
    <name type="scientific">Roseovarius tolerans</name>
    <dbReference type="NCBI Taxonomy" id="74031"/>
    <lineage>
        <taxon>Bacteria</taxon>
        <taxon>Pseudomonadati</taxon>
        <taxon>Pseudomonadota</taxon>
        <taxon>Alphaproteobacteria</taxon>
        <taxon>Rhodobacterales</taxon>
        <taxon>Roseobacteraceae</taxon>
        <taxon>Roseovarius</taxon>
    </lineage>
</organism>
<evidence type="ECO:0000256" key="9">
    <source>
        <dbReference type="SAM" id="SignalP"/>
    </source>
</evidence>
<dbReference type="Pfam" id="PF00034">
    <property type="entry name" value="Cytochrom_C"/>
    <property type="match status" value="1"/>
</dbReference>
<protein>
    <submittedName>
        <fullName evidence="11">Cytochrome C oxidase, cbb3-type, subunit III</fullName>
    </submittedName>
</protein>
<evidence type="ECO:0000256" key="4">
    <source>
        <dbReference type="ARBA" id="ARBA00022660"/>
    </source>
</evidence>
<dbReference type="AlphaFoldDB" id="A0A1H8IB36"/>
<evidence type="ECO:0000259" key="10">
    <source>
        <dbReference type="PROSITE" id="PS51007"/>
    </source>
</evidence>
<dbReference type="Proteomes" id="UP000182160">
    <property type="component" value="Unassembled WGS sequence"/>
</dbReference>
<dbReference type="PROSITE" id="PS51007">
    <property type="entry name" value="CYTC"/>
    <property type="match status" value="1"/>
</dbReference>
<dbReference type="SUPFAM" id="SSF46626">
    <property type="entry name" value="Cytochrome c"/>
    <property type="match status" value="1"/>
</dbReference>
<dbReference type="InterPro" id="IPR009056">
    <property type="entry name" value="Cyt_c-like_dom"/>
</dbReference>
<dbReference type="PRINTS" id="PR00605">
    <property type="entry name" value="CYTCHROMECIC"/>
</dbReference>
<dbReference type="GO" id="GO:0020037">
    <property type="term" value="F:heme binding"/>
    <property type="evidence" value="ECO:0007669"/>
    <property type="project" value="InterPro"/>
</dbReference>
<evidence type="ECO:0000256" key="5">
    <source>
        <dbReference type="ARBA" id="ARBA00022723"/>
    </source>
</evidence>
<evidence type="ECO:0000256" key="6">
    <source>
        <dbReference type="ARBA" id="ARBA00022982"/>
    </source>
</evidence>
<feature type="domain" description="Cytochrome c" evidence="10">
    <location>
        <begin position="29"/>
        <end position="131"/>
    </location>
</feature>
<keyword evidence="4" id="KW-0679">Respiratory chain</keyword>
<keyword evidence="6" id="KW-0249">Electron transport</keyword>
<keyword evidence="3 8" id="KW-0349">Heme</keyword>
<proteinExistence type="predicted"/>
<gene>
    <name evidence="11" type="ORF">SAMN04488077_1233</name>
</gene>
<keyword evidence="9" id="KW-0732">Signal</keyword>
<dbReference type="EMBL" id="FOBO01000023">
    <property type="protein sequence ID" value="SEN65276.1"/>
    <property type="molecule type" value="Genomic_DNA"/>
</dbReference>